<evidence type="ECO:0000256" key="1">
    <source>
        <dbReference type="PROSITE-ProRule" id="PRU00047"/>
    </source>
</evidence>
<reference evidence="4 5" key="1">
    <citation type="journal article" date="2022" name="G3 (Bethesda)">
        <title>Whole-genome sequence and methylome profiling of the almond [Prunus dulcis (Mill.) D.A. Webb] cultivar 'Nonpareil'.</title>
        <authorList>
            <person name="D'Amico-Willman K.M."/>
            <person name="Ouma W.Z."/>
            <person name="Meulia T."/>
            <person name="Sideli G.M."/>
            <person name="Gradziel T.M."/>
            <person name="Fresnedo-Ramirez J."/>
        </authorList>
    </citation>
    <scope>NUCLEOTIDE SEQUENCE [LARGE SCALE GENOMIC DNA]</scope>
    <source>
        <strain evidence="4">Clone GOH B32 T37-40</strain>
    </source>
</reference>
<dbReference type="InterPro" id="IPR001878">
    <property type="entry name" value="Znf_CCHC"/>
</dbReference>
<proteinExistence type="predicted"/>
<dbReference type="Gene3D" id="4.10.60.10">
    <property type="entry name" value="Zinc finger, CCHC-type"/>
    <property type="match status" value="1"/>
</dbReference>
<evidence type="ECO:0000256" key="2">
    <source>
        <dbReference type="SAM" id="MobiDB-lite"/>
    </source>
</evidence>
<evidence type="ECO:0000313" key="4">
    <source>
        <dbReference type="EMBL" id="KAI5323003.1"/>
    </source>
</evidence>
<sequence>MAEDTSLQDLSKGIQIEEETRNREKAFSSQDFTEVNYVEGSSSKFKKNFKVNNTGKFKKTNPNTKSGKKDGNCRHCGKKGHFIRDCRFKKNEDAKLNKANLVEENSAEVIIAMVSEMQICMITELSMAAATKSSDWWLDSGATIQVCNDKTQFKTYTTEYHSQEVLLGNHSSATVLGKGTVELQFTFGKTINLTNVFHVPDTRKNPVSANLLCKNGIKIVLESDKLIVSKNDMFVGKGYSCDGMFKLSLIKVNSSIYIVDDSSFLWHSRLAHLNYISLKYLSKQI</sequence>
<accession>A0AAD4YW86</accession>
<dbReference type="SUPFAM" id="SSF57756">
    <property type="entry name" value="Retrovirus zinc finger-like domains"/>
    <property type="match status" value="1"/>
</dbReference>
<dbReference type="Pfam" id="PF22936">
    <property type="entry name" value="Pol_BBD"/>
    <property type="match status" value="1"/>
</dbReference>
<dbReference type="PANTHER" id="PTHR47592:SF27">
    <property type="entry name" value="OS08G0421700 PROTEIN"/>
    <property type="match status" value="1"/>
</dbReference>
<feature type="region of interest" description="Disordered" evidence="2">
    <location>
        <begin position="1"/>
        <end position="28"/>
    </location>
</feature>
<dbReference type="GO" id="GO:0003676">
    <property type="term" value="F:nucleic acid binding"/>
    <property type="evidence" value="ECO:0007669"/>
    <property type="project" value="InterPro"/>
</dbReference>
<dbReference type="PANTHER" id="PTHR47592">
    <property type="entry name" value="PBF68 PROTEIN"/>
    <property type="match status" value="1"/>
</dbReference>
<name>A0AAD4YW86_PRUDU</name>
<keyword evidence="1" id="KW-0862">Zinc</keyword>
<dbReference type="AlphaFoldDB" id="A0AAD4YW86"/>
<dbReference type="InterPro" id="IPR036875">
    <property type="entry name" value="Znf_CCHC_sf"/>
</dbReference>
<dbReference type="EMBL" id="JAJFAZ020000006">
    <property type="protein sequence ID" value="KAI5323003.1"/>
    <property type="molecule type" value="Genomic_DNA"/>
</dbReference>
<gene>
    <name evidence="4" type="ORF">L3X38_032075</name>
</gene>
<evidence type="ECO:0000259" key="3">
    <source>
        <dbReference type="PROSITE" id="PS50158"/>
    </source>
</evidence>
<comment type="caution">
    <text evidence="4">The sequence shown here is derived from an EMBL/GenBank/DDBJ whole genome shotgun (WGS) entry which is preliminary data.</text>
</comment>
<protein>
    <recommendedName>
        <fullName evidence="3">CCHC-type domain-containing protein</fullName>
    </recommendedName>
</protein>
<feature type="domain" description="CCHC-type" evidence="3">
    <location>
        <begin position="73"/>
        <end position="87"/>
    </location>
</feature>
<organism evidence="4 5">
    <name type="scientific">Prunus dulcis</name>
    <name type="common">Almond</name>
    <name type="synonym">Amygdalus dulcis</name>
    <dbReference type="NCBI Taxonomy" id="3755"/>
    <lineage>
        <taxon>Eukaryota</taxon>
        <taxon>Viridiplantae</taxon>
        <taxon>Streptophyta</taxon>
        <taxon>Embryophyta</taxon>
        <taxon>Tracheophyta</taxon>
        <taxon>Spermatophyta</taxon>
        <taxon>Magnoliopsida</taxon>
        <taxon>eudicotyledons</taxon>
        <taxon>Gunneridae</taxon>
        <taxon>Pentapetalae</taxon>
        <taxon>rosids</taxon>
        <taxon>fabids</taxon>
        <taxon>Rosales</taxon>
        <taxon>Rosaceae</taxon>
        <taxon>Amygdaloideae</taxon>
        <taxon>Amygdaleae</taxon>
        <taxon>Prunus</taxon>
    </lineage>
</organism>
<keyword evidence="1" id="KW-0863">Zinc-finger</keyword>
<evidence type="ECO:0000313" key="5">
    <source>
        <dbReference type="Proteomes" id="UP001054821"/>
    </source>
</evidence>
<keyword evidence="1" id="KW-0479">Metal-binding</keyword>
<dbReference type="PROSITE" id="PS50158">
    <property type="entry name" value="ZF_CCHC"/>
    <property type="match status" value="1"/>
</dbReference>
<dbReference type="GO" id="GO:0008270">
    <property type="term" value="F:zinc ion binding"/>
    <property type="evidence" value="ECO:0007669"/>
    <property type="project" value="UniProtKB-KW"/>
</dbReference>
<dbReference type="InterPro" id="IPR054722">
    <property type="entry name" value="PolX-like_BBD"/>
</dbReference>
<keyword evidence="5" id="KW-1185">Reference proteome</keyword>
<dbReference type="Proteomes" id="UP001054821">
    <property type="component" value="Chromosome 6"/>
</dbReference>